<evidence type="ECO:0000256" key="1">
    <source>
        <dbReference type="ARBA" id="ARBA00004323"/>
    </source>
</evidence>
<proteinExistence type="predicted"/>
<keyword evidence="11" id="KW-0472">Membrane</keyword>
<keyword evidence="7" id="KW-0256">Endoplasmic reticulum</keyword>
<protein>
    <recommendedName>
        <fullName evidence="14">Peptide O-xylosyltransferase</fullName>
    </recommendedName>
</protein>
<dbReference type="PANTHER" id="PTHR46025">
    <property type="entry name" value="XYLOSYLTRANSFERASE OXT"/>
    <property type="match status" value="1"/>
</dbReference>
<evidence type="ECO:0000256" key="5">
    <source>
        <dbReference type="ARBA" id="ARBA00022692"/>
    </source>
</evidence>
<dbReference type="Pfam" id="PF02485">
    <property type="entry name" value="Branch"/>
    <property type="match status" value="1"/>
</dbReference>
<evidence type="ECO:0000256" key="9">
    <source>
        <dbReference type="ARBA" id="ARBA00022989"/>
    </source>
</evidence>
<evidence type="ECO:0000256" key="2">
    <source>
        <dbReference type="ARBA" id="ARBA00004648"/>
    </source>
</evidence>
<evidence type="ECO:0000256" key="14">
    <source>
        <dbReference type="ARBA" id="ARBA00042865"/>
    </source>
</evidence>
<dbReference type="PANTHER" id="PTHR46025:SF3">
    <property type="entry name" value="XYLOSYLTRANSFERASE OXT"/>
    <property type="match status" value="1"/>
</dbReference>
<dbReference type="InterPro" id="IPR003406">
    <property type="entry name" value="Glyco_trans_14"/>
</dbReference>
<dbReference type="RefSeq" id="WP_131330139.1">
    <property type="nucleotide sequence ID" value="NZ_CP044016.1"/>
</dbReference>
<evidence type="ECO:0000256" key="12">
    <source>
        <dbReference type="ARBA" id="ARBA00023157"/>
    </source>
</evidence>
<keyword evidence="13" id="KW-0325">Glycoprotein</keyword>
<dbReference type="OrthoDB" id="7943907at2"/>
<keyword evidence="5" id="KW-0812">Transmembrane</keyword>
<keyword evidence="9" id="KW-1133">Transmembrane helix</keyword>
<keyword evidence="8" id="KW-0735">Signal-anchor</keyword>
<keyword evidence="4 15" id="KW-0808">Transferase</keyword>
<dbReference type="GO" id="GO:0046872">
    <property type="term" value="F:metal ion binding"/>
    <property type="evidence" value="ECO:0007669"/>
    <property type="project" value="UniProtKB-KW"/>
</dbReference>
<dbReference type="GO" id="GO:0015012">
    <property type="term" value="P:heparan sulfate proteoglycan biosynthetic process"/>
    <property type="evidence" value="ECO:0007669"/>
    <property type="project" value="TreeGrafter"/>
</dbReference>
<dbReference type="InterPro" id="IPR043538">
    <property type="entry name" value="XYLT"/>
</dbReference>
<dbReference type="GO" id="GO:0016020">
    <property type="term" value="C:membrane"/>
    <property type="evidence" value="ECO:0007669"/>
    <property type="project" value="InterPro"/>
</dbReference>
<keyword evidence="3 15" id="KW-0328">Glycosyltransferase</keyword>
<comment type="subcellular location">
    <subcellularLocation>
        <location evidence="2">Endoplasmic reticulum membrane</location>
        <topology evidence="2">Single-pass type II membrane protein</topology>
    </subcellularLocation>
    <subcellularLocation>
        <location evidence="1">Golgi apparatus membrane</location>
        <topology evidence="1">Single-pass type II membrane protein</topology>
    </subcellularLocation>
</comment>
<evidence type="ECO:0000256" key="7">
    <source>
        <dbReference type="ARBA" id="ARBA00022824"/>
    </source>
</evidence>
<dbReference type="GO" id="GO:0030158">
    <property type="term" value="F:protein xylosyltransferase activity"/>
    <property type="evidence" value="ECO:0007669"/>
    <property type="project" value="InterPro"/>
</dbReference>
<dbReference type="GO" id="GO:0050650">
    <property type="term" value="P:chondroitin sulfate proteoglycan biosynthetic process"/>
    <property type="evidence" value="ECO:0007669"/>
    <property type="project" value="TreeGrafter"/>
</dbReference>
<keyword evidence="12" id="KW-1015">Disulfide bond</keyword>
<reference evidence="15 16" key="1">
    <citation type="submission" date="2019-09" db="EMBL/GenBank/DDBJ databases">
        <title>Complete genome sequence of Arachidicoccus sp. B3-10 isolated from apple orchard soil.</title>
        <authorList>
            <person name="Kim H.S."/>
            <person name="Han K.-I."/>
            <person name="Suh M.K."/>
            <person name="Lee K.C."/>
            <person name="Eom M.K."/>
            <person name="Kim J.-S."/>
            <person name="Kang S.W."/>
            <person name="Sin Y."/>
            <person name="Lee J.-S."/>
        </authorList>
    </citation>
    <scope>NUCLEOTIDE SEQUENCE [LARGE SCALE GENOMIC DNA]</scope>
    <source>
        <strain evidence="15 16">B3-10</strain>
    </source>
</reference>
<evidence type="ECO:0000256" key="3">
    <source>
        <dbReference type="ARBA" id="ARBA00022676"/>
    </source>
</evidence>
<evidence type="ECO:0000256" key="8">
    <source>
        <dbReference type="ARBA" id="ARBA00022968"/>
    </source>
</evidence>
<dbReference type="AlphaFoldDB" id="A0A5P2G7L0"/>
<evidence type="ECO:0000313" key="16">
    <source>
        <dbReference type="Proteomes" id="UP000292424"/>
    </source>
</evidence>
<keyword evidence="16" id="KW-1185">Reference proteome</keyword>
<name>A0A5P2G7L0_9BACT</name>
<evidence type="ECO:0000256" key="11">
    <source>
        <dbReference type="ARBA" id="ARBA00023136"/>
    </source>
</evidence>
<evidence type="ECO:0000256" key="6">
    <source>
        <dbReference type="ARBA" id="ARBA00022723"/>
    </source>
</evidence>
<dbReference type="Proteomes" id="UP000292424">
    <property type="component" value="Chromosome"/>
</dbReference>
<evidence type="ECO:0000256" key="10">
    <source>
        <dbReference type="ARBA" id="ARBA00023034"/>
    </source>
</evidence>
<keyword evidence="6" id="KW-0479">Metal-binding</keyword>
<dbReference type="EMBL" id="CP044016">
    <property type="protein sequence ID" value="QES89193.1"/>
    <property type="molecule type" value="Genomic_DNA"/>
</dbReference>
<organism evidence="15 16">
    <name type="scientific">Rhizosphaericola mali</name>
    <dbReference type="NCBI Taxonomy" id="2545455"/>
    <lineage>
        <taxon>Bacteria</taxon>
        <taxon>Pseudomonadati</taxon>
        <taxon>Bacteroidota</taxon>
        <taxon>Chitinophagia</taxon>
        <taxon>Chitinophagales</taxon>
        <taxon>Chitinophagaceae</taxon>
        <taxon>Rhizosphaericola</taxon>
    </lineage>
</organism>
<gene>
    <name evidence="15" type="ORF">E0W69_011140</name>
</gene>
<accession>A0A5P2G7L0</accession>
<evidence type="ECO:0000256" key="4">
    <source>
        <dbReference type="ARBA" id="ARBA00022679"/>
    </source>
</evidence>
<evidence type="ECO:0000313" key="15">
    <source>
        <dbReference type="EMBL" id="QES89193.1"/>
    </source>
</evidence>
<keyword evidence="10" id="KW-0333">Golgi apparatus</keyword>
<sequence length="296" mass="35342">MKHAIIIIADKDLPLLTKTISYFDERFLIYIAIDKKSKIEIEDLINQPGVVSVRKKYYVNWGGWNMVQYSIDFIIEILTNPEIKFAHLISGSDYPLKNIDHLFDFFEENKSKNFISYQKLPVPWSEWGGNGGLDRLRYFYFMDTLNVRKKYGRYLNSGIISIQKKLKIKRKLDVDKLPFCIGSQWWSLPTSTLRDIISFLEKNPWVYSVFKKTYVPDEMFFQTLIHKTRTKDQIDSENFRYFDWNIRDDQNTRPAILNESDWEKVKQTNAFFGRKFDSKKSKKLLDKIDTEILRKF</sequence>
<dbReference type="KEGG" id="arac:E0W69_011140"/>
<evidence type="ECO:0000256" key="13">
    <source>
        <dbReference type="ARBA" id="ARBA00023180"/>
    </source>
</evidence>